<evidence type="ECO:0000313" key="2">
    <source>
        <dbReference type="EMBL" id="QCL09225.1"/>
    </source>
</evidence>
<dbReference type="AlphaFoldDB" id="A0A7S4ZSG9"/>
<organism evidence="2">
    <name type="scientific">Rhizobium rhizogenes</name>
    <name type="common">Agrobacterium rhizogenes</name>
    <dbReference type="NCBI Taxonomy" id="359"/>
    <lineage>
        <taxon>Bacteria</taxon>
        <taxon>Pseudomonadati</taxon>
        <taxon>Pseudomonadota</taxon>
        <taxon>Alphaproteobacteria</taxon>
        <taxon>Hyphomicrobiales</taxon>
        <taxon>Rhizobiaceae</taxon>
        <taxon>Rhizobium/Agrobacterium group</taxon>
        <taxon>Rhizobium</taxon>
    </lineage>
</organism>
<feature type="compositionally biased region" description="Basic and acidic residues" evidence="1">
    <location>
        <begin position="60"/>
        <end position="71"/>
    </location>
</feature>
<evidence type="ECO:0000256" key="1">
    <source>
        <dbReference type="SAM" id="MobiDB-lite"/>
    </source>
</evidence>
<proteinExistence type="predicted"/>
<feature type="region of interest" description="Disordered" evidence="1">
    <location>
        <begin position="25"/>
        <end position="89"/>
    </location>
</feature>
<geneLocation type="plasmid" evidence="2">
    <name>pC5.7b</name>
</geneLocation>
<dbReference type="EMBL" id="MK318968">
    <property type="protein sequence ID" value="QCL09225.1"/>
    <property type="molecule type" value="Genomic_DNA"/>
</dbReference>
<keyword evidence="2" id="KW-0614">Plasmid</keyword>
<sequence length="89" mass="9980">MVLWEGGSIFWALPINRKDCEEEGEVRSDHALRHRPTTCSQIGREAKEGPARRHNLQATDRPKLAQFERRSAAGKTSTTSPPNIGDQAR</sequence>
<gene>
    <name evidence="2" type="ORF">pC5.7b_358</name>
</gene>
<reference evidence="2" key="1">
    <citation type="submission" date="2018-12" db="EMBL/GenBank/DDBJ databases">
        <title>Three Rhizobium rhizogenes strains isolated from the same crown gall tumor carry diverse plasmids.</title>
        <authorList>
            <person name="Pulawska J."/>
            <person name="Kuzmanovic N."/>
        </authorList>
    </citation>
    <scope>NUCLEOTIDE SEQUENCE</scope>
    <source>
        <strain evidence="2">C5.7</strain>
        <plasmid evidence="2">pC5.7b</plasmid>
    </source>
</reference>
<accession>A0A7S4ZSG9</accession>
<protein>
    <submittedName>
        <fullName evidence="2">Uncharacterized protein</fullName>
    </submittedName>
</protein>
<name>A0A7S4ZSG9_RHIRH</name>